<dbReference type="EMBL" id="MWPV01000003">
    <property type="protein sequence ID" value="OUL57602.1"/>
    <property type="molecule type" value="Genomic_DNA"/>
</dbReference>
<dbReference type="Proteomes" id="UP000194841">
    <property type="component" value="Unassembled WGS sequence"/>
</dbReference>
<dbReference type="InterPro" id="IPR001638">
    <property type="entry name" value="Solute-binding_3/MltF_N"/>
</dbReference>
<evidence type="ECO:0000313" key="3">
    <source>
        <dbReference type="EMBL" id="OUL57602.1"/>
    </source>
</evidence>
<evidence type="ECO:0000256" key="1">
    <source>
        <dbReference type="SAM" id="SignalP"/>
    </source>
</evidence>
<feature type="signal peptide" evidence="1">
    <location>
        <begin position="1"/>
        <end position="18"/>
    </location>
</feature>
<feature type="domain" description="Solute-binding protein family 3/N-terminal" evidence="2">
    <location>
        <begin position="28"/>
        <end position="263"/>
    </location>
</feature>
<accession>A0A244CPS7</accession>
<dbReference type="Gene3D" id="3.40.190.10">
    <property type="entry name" value="Periplasmic binding protein-like II"/>
    <property type="match status" value="2"/>
</dbReference>
<protein>
    <recommendedName>
        <fullName evidence="2">Solute-binding protein family 3/N-terminal domain-containing protein</fullName>
    </recommendedName>
</protein>
<proteinExistence type="predicted"/>
<evidence type="ECO:0000313" key="4">
    <source>
        <dbReference type="Proteomes" id="UP000194841"/>
    </source>
</evidence>
<name>A0A244CPS7_PSEDV</name>
<dbReference type="OrthoDB" id="8480452at2"/>
<gene>
    <name evidence="3" type="ORF">B1199_11065</name>
</gene>
<evidence type="ECO:0000259" key="2">
    <source>
        <dbReference type="Pfam" id="PF00497"/>
    </source>
</evidence>
<dbReference type="AlphaFoldDB" id="A0A244CPS7"/>
<reference evidence="3 4" key="1">
    <citation type="submission" date="2017-02" db="EMBL/GenBank/DDBJ databases">
        <title>Pseudoalteromonas ulvae TC14 Genome.</title>
        <authorList>
            <person name="Molmeret M."/>
        </authorList>
    </citation>
    <scope>NUCLEOTIDE SEQUENCE [LARGE SCALE GENOMIC DNA]</scope>
    <source>
        <strain evidence="3">TC14</strain>
    </source>
</reference>
<comment type="caution">
    <text evidence="3">The sequence shown here is derived from an EMBL/GenBank/DDBJ whole genome shotgun (WGS) entry which is preliminary data.</text>
</comment>
<dbReference type="Pfam" id="PF00497">
    <property type="entry name" value="SBP_bac_3"/>
    <property type="match status" value="1"/>
</dbReference>
<keyword evidence="1" id="KW-0732">Signal</keyword>
<dbReference type="SUPFAM" id="SSF53850">
    <property type="entry name" value="Periplasmic binding protein-like II"/>
    <property type="match status" value="1"/>
</dbReference>
<dbReference type="RefSeq" id="WP_086744185.1">
    <property type="nucleotide sequence ID" value="NZ_MWPV01000003.1"/>
</dbReference>
<sequence length="286" mass="32933">MKWLFSLLFILSSSVSLAKKQINWLIIDFPPYYFNTDDKKLLGRDRSVIALLQQQLPNVDFTYQTIPGSRLIHDLTNPSNQFCFLSLYKTPERLQKIVFTQTSSTFGMAPTVMMLKEKAVKLNLMSHTHVSLKKLLIIDQLTLGLSPNRSFGNNLDVIINQAISAQIINRAGMDILENLVMMLHKERLDIVLGYPDEEMYLAQKHLINEDLRIFQLDEAPTYSRGYIGCTNTPKGAEHIALLDNALLNIYQTDDYQRVLTRWLPPLFHQQFNEFLLKATRTAPTKQ</sequence>
<feature type="chain" id="PRO_5011318012" description="Solute-binding protein family 3/N-terminal domain-containing protein" evidence="1">
    <location>
        <begin position="19"/>
        <end position="286"/>
    </location>
</feature>
<keyword evidence="4" id="KW-1185">Reference proteome</keyword>
<organism evidence="3 4">
    <name type="scientific">Pseudoalteromonas ulvae</name>
    <dbReference type="NCBI Taxonomy" id="107327"/>
    <lineage>
        <taxon>Bacteria</taxon>
        <taxon>Pseudomonadati</taxon>
        <taxon>Pseudomonadota</taxon>
        <taxon>Gammaproteobacteria</taxon>
        <taxon>Alteromonadales</taxon>
        <taxon>Pseudoalteromonadaceae</taxon>
        <taxon>Pseudoalteromonas</taxon>
    </lineage>
</organism>